<evidence type="ECO:0000259" key="2">
    <source>
        <dbReference type="PROSITE" id="PS50109"/>
    </source>
</evidence>
<dbReference type="Gene3D" id="3.30.450.40">
    <property type="match status" value="1"/>
</dbReference>
<dbReference type="InterPro" id="IPR035965">
    <property type="entry name" value="PAS-like_dom_sf"/>
</dbReference>
<dbReference type="SUPFAM" id="SSF55874">
    <property type="entry name" value="ATPase domain of HSP90 chaperone/DNA topoisomerase II/histidine kinase"/>
    <property type="match status" value="1"/>
</dbReference>
<dbReference type="SMART" id="SM00091">
    <property type="entry name" value="PAS"/>
    <property type="match status" value="3"/>
</dbReference>
<feature type="compositionally biased region" description="Basic and acidic residues" evidence="1">
    <location>
        <begin position="123"/>
        <end position="134"/>
    </location>
</feature>
<dbReference type="Pfam" id="PF13185">
    <property type="entry name" value="GAF_2"/>
    <property type="match status" value="1"/>
</dbReference>
<dbReference type="SUPFAM" id="SSF55781">
    <property type="entry name" value="GAF domain-like"/>
    <property type="match status" value="1"/>
</dbReference>
<comment type="caution">
    <text evidence="5">The sequence shown here is derived from an EMBL/GenBank/DDBJ whole genome shotgun (WGS) entry which is preliminary data.</text>
</comment>
<dbReference type="Pfam" id="PF00989">
    <property type="entry name" value="PAS"/>
    <property type="match status" value="2"/>
</dbReference>
<dbReference type="NCBIfam" id="TIGR00229">
    <property type="entry name" value="sensory_box"/>
    <property type="match status" value="2"/>
</dbReference>
<dbReference type="SMART" id="SM00086">
    <property type="entry name" value="PAC"/>
    <property type="match status" value="3"/>
</dbReference>
<dbReference type="OrthoDB" id="106630at2157"/>
<proteinExistence type="predicted"/>
<keyword evidence="6" id="KW-1185">Reference proteome</keyword>
<dbReference type="InterPro" id="IPR052155">
    <property type="entry name" value="Biofilm_reg_signaling"/>
</dbReference>
<evidence type="ECO:0000313" key="6">
    <source>
        <dbReference type="Proteomes" id="UP000437065"/>
    </source>
</evidence>
<feature type="domain" description="PAS" evidence="3">
    <location>
        <begin position="157"/>
        <end position="227"/>
    </location>
</feature>
<dbReference type="PRINTS" id="PR00344">
    <property type="entry name" value="BCTRLSENSOR"/>
</dbReference>
<dbReference type="Pfam" id="PF13188">
    <property type="entry name" value="PAS_8"/>
    <property type="match status" value="1"/>
</dbReference>
<accession>A0A6B0T3X8</accession>
<dbReference type="Proteomes" id="UP000437065">
    <property type="component" value="Unassembled WGS sequence"/>
</dbReference>
<feature type="domain" description="PAC" evidence="4">
    <location>
        <begin position="238"/>
        <end position="290"/>
    </location>
</feature>
<dbReference type="InterPro" id="IPR003018">
    <property type="entry name" value="GAF"/>
</dbReference>
<dbReference type="CDD" id="cd00075">
    <property type="entry name" value="HATPase"/>
    <property type="match status" value="1"/>
</dbReference>
<dbReference type="RefSeq" id="WP_159671362.1">
    <property type="nucleotide sequence ID" value="NZ_WUUS01000018.1"/>
</dbReference>
<dbReference type="InterPro" id="IPR036890">
    <property type="entry name" value="HATPase_C_sf"/>
</dbReference>
<evidence type="ECO:0000256" key="1">
    <source>
        <dbReference type="SAM" id="MobiDB-lite"/>
    </source>
</evidence>
<dbReference type="InterPro" id="IPR001610">
    <property type="entry name" value="PAC"/>
</dbReference>
<feature type="domain" description="Histidine kinase" evidence="2">
    <location>
        <begin position="793"/>
        <end position="895"/>
    </location>
</feature>
<dbReference type="EMBL" id="WUUS01000018">
    <property type="protein sequence ID" value="MXR43342.1"/>
    <property type="molecule type" value="Genomic_DNA"/>
</dbReference>
<dbReference type="GO" id="GO:0006355">
    <property type="term" value="P:regulation of DNA-templated transcription"/>
    <property type="evidence" value="ECO:0007669"/>
    <property type="project" value="InterPro"/>
</dbReference>
<reference evidence="5 6" key="1">
    <citation type="submission" date="2019-12" db="EMBL/GenBank/DDBJ databases">
        <title>Isolation and characterization of three novel carbon monoxide-oxidizing members of Halobacteria from salione crusts and soils.</title>
        <authorList>
            <person name="Myers M.R."/>
            <person name="King G.M."/>
        </authorList>
    </citation>
    <scope>NUCLEOTIDE SEQUENCE [LARGE SCALE GENOMIC DNA]</scope>
    <source>
        <strain evidence="5 6">WSA2</strain>
    </source>
</reference>
<dbReference type="InterPro" id="IPR003594">
    <property type="entry name" value="HATPase_dom"/>
</dbReference>
<dbReference type="PROSITE" id="PS50112">
    <property type="entry name" value="PAS"/>
    <property type="match status" value="2"/>
</dbReference>
<protein>
    <submittedName>
        <fullName evidence="5">PAS domain S-box protein</fullName>
    </submittedName>
</protein>
<dbReference type="InterPro" id="IPR004358">
    <property type="entry name" value="Sig_transdc_His_kin-like_C"/>
</dbReference>
<dbReference type="InterPro" id="IPR029016">
    <property type="entry name" value="GAF-like_dom_sf"/>
</dbReference>
<feature type="region of interest" description="Disordered" evidence="1">
    <location>
        <begin position="123"/>
        <end position="156"/>
    </location>
</feature>
<name>A0A6B0T3X8_9EURY</name>
<evidence type="ECO:0000313" key="5">
    <source>
        <dbReference type="EMBL" id="MXR43342.1"/>
    </source>
</evidence>
<dbReference type="GO" id="GO:0016772">
    <property type="term" value="F:transferase activity, transferring phosphorus-containing groups"/>
    <property type="evidence" value="ECO:0007669"/>
    <property type="project" value="InterPro"/>
</dbReference>
<dbReference type="PROSITE" id="PS50109">
    <property type="entry name" value="HIS_KIN"/>
    <property type="match status" value="1"/>
</dbReference>
<feature type="domain" description="PAS" evidence="3">
    <location>
        <begin position="436"/>
        <end position="501"/>
    </location>
</feature>
<dbReference type="Gene3D" id="3.30.565.10">
    <property type="entry name" value="Histidine kinase-like ATPase, C-terminal domain"/>
    <property type="match status" value="1"/>
</dbReference>
<dbReference type="InterPro" id="IPR005467">
    <property type="entry name" value="His_kinase_dom"/>
</dbReference>
<dbReference type="PROSITE" id="PS50113">
    <property type="entry name" value="PAC"/>
    <property type="match status" value="2"/>
</dbReference>
<dbReference type="SMART" id="SM00387">
    <property type="entry name" value="HATPase_c"/>
    <property type="match status" value="1"/>
</dbReference>
<dbReference type="InterPro" id="IPR013767">
    <property type="entry name" value="PAS_fold"/>
</dbReference>
<dbReference type="PANTHER" id="PTHR44757:SF2">
    <property type="entry name" value="BIOFILM ARCHITECTURE MAINTENANCE PROTEIN MBAA"/>
    <property type="match status" value="1"/>
</dbReference>
<feature type="domain" description="PAC" evidence="4">
    <location>
        <begin position="506"/>
        <end position="556"/>
    </location>
</feature>
<dbReference type="InterPro" id="IPR000014">
    <property type="entry name" value="PAS"/>
</dbReference>
<dbReference type="Pfam" id="PF02518">
    <property type="entry name" value="HATPase_c"/>
    <property type="match status" value="1"/>
</dbReference>
<dbReference type="SUPFAM" id="SSF55785">
    <property type="entry name" value="PYP-like sensor domain (PAS domain)"/>
    <property type="match status" value="3"/>
</dbReference>
<organism evidence="5 6">
    <name type="scientific">Halobaculum saliterrae</name>
    <dbReference type="NCBI Taxonomy" id="2073113"/>
    <lineage>
        <taxon>Archaea</taxon>
        <taxon>Methanobacteriati</taxon>
        <taxon>Methanobacteriota</taxon>
        <taxon>Stenosarchaea group</taxon>
        <taxon>Halobacteria</taxon>
        <taxon>Halobacteriales</taxon>
        <taxon>Haloferacaceae</taxon>
        <taxon>Halobaculum</taxon>
    </lineage>
</organism>
<dbReference type="PANTHER" id="PTHR44757">
    <property type="entry name" value="DIGUANYLATE CYCLASE DGCP"/>
    <property type="match status" value="1"/>
</dbReference>
<feature type="compositionally biased region" description="Polar residues" evidence="1">
    <location>
        <begin position="1"/>
        <end position="10"/>
    </location>
</feature>
<dbReference type="AlphaFoldDB" id="A0A6B0T3X8"/>
<gene>
    <name evidence="5" type="ORF">GRX01_18645</name>
</gene>
<dbReference type="InterPro" id="IPR000700">
    <property type="entry name" value="PAS-assoc_C"/>
</dbReference>
<evidence type="ECO:0000259" key="4">
    <source>
        <dbReference type="PROSITE" id="PS50113"/>
    </source>
</evidence>
<dbReference type="CDD" id="cd00130">
    <property type="entry name" value="PAS"/>
    <property type="match status" value="2"/>
</dbReference>
<sequence length="895" mass="96293">MKNRSRTAASPVTPYYGDGFGDRRNELEATVDRISADAGVALAALRGLDELGADTAEGADAPAVVFATEADPIPAGVDRSVIWVTPDPGVAGAAIDAGATDAIVWEPGEDIDLLAAKLKRLSAPEEATRDRDGEPPVALEREPEDEGSEPLSGGGHDPALYEYLVKTVGDAVYILDEEGRFTFVNDALCEMTGYDREELLGSSVHRIKDDETVEEAEEALRDLLRDYGESEDGELSIAKLDVELVREDGRRVPCTDRMTLRPREDGSFSGTVGTLRDVSRQRRRERILNNLLRATQGMVGEATTAGVAERVVDVAMNTIEAESAVVREHDPETGALVPVAVPDAVRERLGDRPRYDADEGPVGTAFTENRTVRTDDLDHIDGDPAGRATYVPIGDSRTLSVGHRGDGAFSSDGQQFLELLAATAGSVFDRVEQDRERRRYQAAVEAADDMLFTLDGEGEFTIVTDSLATMLGTTRSELVGTHVADVLSDDAVADEFLRPTDGAMSIATETELVARDGEAVPARITVSPIDGVGADGVVGTVQDIRELRTARAEASRQRRRFTELFETLTDPLVELSFDGDEATIRAVNDRFVAMTDVDASTLRDAPLSAARASIPEPVADALAELGGAEGTVEREVDVQTPRGRRSYLFRNVPYRDDGVARAFVVLTDVTEVKQQETHLRVLHRLLRHNLRNQTNVILGRAGLVRTADDLADAAEHAEAIEEASSSLIETSETAQAIQRTLRDSDGDGAGGSVPAAVVEERLRRLAGSMAPETDVRIDVEVDGPVPYDGAAHRAVTELLDNAVEFGTPEPGSTVEIRVTDLDAETVRITVADDGPGIPDAEWSVVAGDREITQLQHASGLGLWLVKWVSDMHGGDLRLMSADEDGTTIALDLPTT</sequence>
<dbReference type="Gene3D" id="3.30.450.20">
    <property type="entry name" value="PAS domain"/>
    <property type="match status" value="3"/>
</dbReference>
<feature type="region of interest" description="Disordered" evidence="1">
    <location>
        <begin position="1"/>
        <end position="21"/>
    </location>
</feature>
<evidence type="ECO:0000259" key="3">
    <source>
        <dbReference type="PROSITE" id="PS50112"/>
    </source>
</evidence>